<reference evidence="9 10" key="1">
    <citation type="journal article" date="2014" name="Nat. Genet.">
        <title>Whole-genome sequence of a flatfish provides insights into ZW sex chromosome evolution and adaptation to a benthic lifestyle.</title>
        <authorList>
            <person name="Chen S."/>
            <person name="Zhang G."/>
            <person name="Shao C."/>
            <person name="Huang Q."/>
            <person name="Liu G."/>
            <person name="Zhang P."/>
            <person name="Song W."/>
            <person name="An N."/>
            <person name="Chalopin D."/>
            <person name="Volff J.N."/>
            <person name="Hong Y."/>
            <person name="Li Q."/>
            <person name="Sha Z."/>
            <person name="Zhou H."/>
            <person name="Xie M."/>
            <person name="Yu Q."/>
            <person name="Liu Y."/>
            <person name="Xiang H."/>
            <person name="Wang N."/>
            <person name="Wu K."/>
            <person name="Yang C."/>
            <person name="Zhou Q."/>
            <person name="Liao X."/>
            <person name="Yang L."/>
            <person name="Hu Q."/>
            <person name="Zhang J."/>
            <person name="Meng L."/>
            <person name="Jin L."/>
            <person name="Tian Y."/>
            <person name="Lian J."/>
            <person name="Yang J."/>
            <person name="Miao G."/>
            <person name="Liu S."/>
            <person name="Liang Z."/>
            <person name="Yan F."/>
            <person name="Li Y."/>
            <person name="Sun B."/>
            <person name="Zhang H."/>
            <person name="Zhang J."/>
            <person name="Zhu Y."/>
            <person name="Du M."/>
            <person name="Zhao Y."/>
            <person name="Schartl M."/>
            <person name="Tang Q."/>
            <person name="Wang J."/>
        </authorList>
    </citation>
    <scope>NUCLEOTIDE SEQUENCE</scope>
</reference>
<sequence>FPHAVVFLLVHRFLFNSSSLHDYRTSLRLSIIFHKSVVSYSTCLSYIEIDVTTVLKYFIFYLLSIEMYPPVFVSKPEPMTLYVGKQAVFQCSLTGSSPMDVVWHKDNIAITSQGNCVMKCEKNKYSLQIKNLELSDQGLYLCKASNSVGTATFTTELNVICKPSFIRTIQPVSTLGESGTLTCGIIGRPLPDIKWYRFGKELIQSRKYKMSSDGRNHSLTIVTDEQEDEGLYTCRAVNEAGEIETSGKLRLQAAPQFHPGFPLKEKYNVGAGTSLRLHVVYIGQSQTSTGPDGRLSDLHAVHPLQNLRYPSNPEGDLWEILARNGCLWTTTCRGRGKRRRK</sequence>
<evidence type="ECO:0000256" key="2">
    <source>
        <dbReference type="ARBA" id="ARBA00006692"/>
    </source>
</evidence>
<keyword evidence="6" id="KW-1015">Disulfide bond</keyword>
<evidence type="ECO:0000256" key="5">
    <source>
        <dbReference type="ARBA" id="ARBA00022737"/>
    </source>
</evidence>
<evidence type="ECO:0000259" key="8">
    <source>
        <dbReference type="PROSITE" id="PS50835"/>
    </source>
</evidence>
<dbReference type="InterPro" id="IPR003599">
    <property type="entry name" value="Ig_sub"/>
</dbReference>
<dbReference type="PROSITE" id="PS50835">
    <property type="entry name" value="IG_LIKE"/>
    <property type="match status" value="2"/>
</dbReference>
<dbReference type="SMART" id="SM00408">
    <property type="entry name" value="IGc2"/>
    <property type="match status" value="2"/>
</dbReference>
<evidence type="ECO:0000256" key="7">
    <source>
        <dbReference type="ARBA" id="ARBA00023319"/>
    </source>
</evidence>
<dbReference type="PANTHER" id="PTHR45080">
    <property type="entry name" value="CONTACTIN 5"/>
    <property type="match status" value="1"/>
</dbReference>
<keyword evidence="7" id="KW-0393">Immunoglobulin domain</keyword>
<evidence type="ECO:0000256" key="1">
    <source>
        <dbReference type="ARBA" id="ARBA00004496"/>
    </source>
</evidence>
<name>A0A3P8WYL4_CYNSE</name>
<dbReference type="SMART" id="SM00409">
    <property type="entry name" value="IG"/>
    <property type="match status" value="2"/>
</dbReference>
<dbReference type="CDD" id="cd00096">
    <property type="entry name" value="Ig"/>
    <property type="match status" value="1"/>
</dbReference>
<dbReference type="Gene3D" id="2.60.40.10">
    <property type="entry name" value="Immunoglobulins"/>
    <property type="match status" value="2"/>
</dbReference>
<evidence type="ECO:0000313" key="10">
    <source>
        <dbReference type="Proteomes" id="UP000265120"/>
    </source>
</evidence>
<dbReference type="GeneTree" id="ENSGT01110000267173"/>
<dbReference type="Proteomes" id="UP000265120">
    <property type="component" value="Chromosome 16"/>
</dbReference>
<dbReference type="InterPro" id="IPR050958">
    <property type="entry name" value="Cell_Adh-Cytoskel_Orgn"/>
</dbReference>
<dbReference type="STRING" id="244447.ENSCSEP00000032498"/>
<feature type="domain" description="Ig-like" evidence="8">
    <location>
        <begin position="163"/>
        <end position="250"/>
    </location>
</feature>
<organism evidence="9 10">
    <name type="scientific">Cynoglossus semilaevis</name>
    <name type="common">Tongue sole</name>
    <dbReference type="NCBI Taxonomy" id="244447"/>
    <lineage>
        <taxon>Eukaryota</taxon>
        <taxon>Metazoa</taxon>
        <taxon>Chordata</taxon>
        <taxon>Craniata</taxon>
        <taxon>Vertebrata</taxon>
        <taxon>Euteleostomi</taxon>
        <taxon>Actinopterygii</taxon>
        <taxon>Neopterygii</taxon>
        <taxon>Teleostei</taxon>
        <taxon>Neoteleostei</taxon>
        <taxon>Acanthomorphata</taxon>
        <taxon>Carangaria</taxon>
        <taxon>Pleuronectiformes</taxon>
        <taxon>Pleuronectoidei</taxon>
        <taxon>Cynoglossidae</taxon>
        <taxon>Cynoglossinae</taxon>
        <taxon>Cynoglossus</taxon>
    </lineage>
</organism>
<dbReference type="InParanoid" id="A0A3P8WYL4"/>
<evidence type="ECO:0000313" key="9">
    <source>
        <dbReference type="Ensembl" id="ENSCSEP00000032498.1"/>
    </source>
</evidence>
<keyword evidence="3" id="KW-0963">Cytoplasm</keyword>
<dbReference type="PANTHER" id="PTHR45080:SF8">
    <property type="entry name" value="IG-LIKE DOMAIN-CONTAINING PROTEIN"/>
    <property type="match status" value="1"/>
</dbReference>
<keyword evidence="4" id="KW-0732">Signal</keyword>
<dbReference type="InterPro" id="IPR007110">
    <property type="entry name" value="Ig-like_dom"/>
</dbReference>
<protein>
    <recommendedName>
        <fullName evidence="8">Ig-like domain-containing protein</fullName>
    </recommendedName>
</protein>
<dbReference type="Pfam" id="PF07679">
    <property type="entry name" value="I-set"/>
    <property type="match status" value="2"/>
</dbReference>
<dbReference type="AlphaFoldDB" id="A0A3P8WYL4"/>
<evidence type="ECO:0000256" key="3">
    <source>
        <dbReference type="ARBA" id="ARBA00022490"/>
    </source>
</evidence>
<accession>A0A3P8WYL4</accession>
<keyword evidence="10" id="KW-1185">Reference proteome</keyword>
<comment type="similarity">
    <text evidence="2">Belongs to the protein kinase superfamily. CAMK Ser/Thr protein kinase family.</text>
</comment>
<dbReference type="InterPro" id="IPR013783">
    <property type="entry name" value="Ig-like_fold"/>
</dbReference>
<feature type="domain" description="Ig-like" evidence="8">
    <location>
        <begin position="69"/>
        <end position="158"/>
    </location>
</feature>
<dbReference type="GO" id="GO:0007156">
    <property type="term" value="P:homophilic cell adhesion via plasma membrane adhesion molecules"/>
    <property type="evidence" value="ECO:0007669"/>
    <property type="project" value="TreeGrafter"/>
</dbReference>
<proteinExistence type="inferred from homology"/>
<dbReference type="InterPro" id="IPR003598">
    <property type="entry name" value="Ig_sub2"/>
</dbReference>
<evidence type="ECO:0000256" key="6">
    <source>
        <dbReference type="ARBA" id="ARBA00023157"/>
    </source>
</evidence>
<comment type="subcellular location">
    <subcellularLocation>
        <location evidence="1">Cytoplasm</location>
    </subcellularLocation>
</comment>
<evidence type="ECO:0000256" key="4">
    <source>
        <dbReference type="ARBA" id="ARBA00022729"/>
    </source>
</evidence>
<dbReference type="Ensembl" id="ENSCSET00000032919.1">
    <property type="protein sequence ID" value="ENSCSEP00000032498.1"/>
    <property type="gene ID" value="ENSCSEG00000020860.1"/>
</dbReference>
<dbReference type="SUPFAM" id="SSF48726">
    <property type="entry name" value="Immunoglobulin"/>
    <property type="match status" value="2"/>
</dbReference>
<dbReference type="GO" id="GO:0005886">
    <property type="term" value="C:plasma membrane"/>
    <property type="evidence" value="ECO:0007669"/>
    <property type="project" value="TreeGrafter"/>
</dbReference>
<dbReference type="GO" id="GO:0005737">
    <property type="term" value="C:cytoplasm"/>
    <property type="evidence" value="ECO:0007669"/>
    <property type="project" value="UniProtKB-SubCell"/>
</dbReference>
<reference evidence="9" key="3">
    <citation type="submission" date="2025-09" db="UniProtKB">
        <authorList>
            <consortium name="Ensembl"/>
        </authorList>
    </citation>
    <scope>IDENTIFICATION</scope>
</reference>
<keyword evidence="5" id="KW-0677">Repeat</keyword>
<dbReference type="InterPro" id="IPR036179">
    <property type="entry name" value="Ig-like_dom_sf"/>
</dbReference>
<dbReference type="FunFam" id="2.60.40.10:FF:000147">
    <property type="entry name" value="Myosin light chain kinase"/>
    <property type="match status" value="1"/>
</dbReference>
<reference evidence="9" key="2">
    <citation type="submission" date="2025-08" db="UniProtKB">
        <authorList>
            <consortium name="Ensembl"/>
        </authorList>
    </citation>
    <scope>IDENTIFICATION</scope>
</reference>
<dbReference type="InterPro" id="IPR013098">
    <property type="entry name" value="Ig_I-set"/>
</dbReference>
<dbReference type="FunFam" id="2.60.40.10:FF:000022">
    <property type="entry name" value="Cardiac titin"/>
    <property type="match status" value="1"/>
</dbReference>